<dbReference type="GeneID" id="71987042"/>
<dbReference type="KEGG" id="ffu:CLAFUR5_07164"/>
<dbReference type="RefSeq" id="XP_047762847.1">
    <property type="nucleotide sequence ID" value="XM_047906312.1"/>
</dbReference>
<dbReference type="Proteomes" id="UP000756132">
    <property type="component" value="Chromosome 6"/>
</dbReference>
<proteinExistence type="predicted"/>
<keyword evidence="2" id="KW-1185">Reference proteome</keyword>
<dbReference type="EMBL" id="CP090168">
    <property type="protein sequence ID" value="UJO18481.1"/>
    <property type="molecule type" value="Genomic_DNA"/>
</dbReference>
<protein>
    <submittedName>
        <fullName evidence="1">Uncharacterized protein</fullName>
    </submittedName>
</protein>
<gene>
    <name evidence="1" type="ORF">CLAFUR5_07164</name>
</gene>
<organism evidence="1 2">
    <name type="scientific">Passalora fulva</name>
    <name type="common">Tomato leaf mold</name>
    <name type="synonym">Cladosporium fulvum</name>
    <dbReference type="NCBI Taxonomy" id="5499"/>
    <lineage>
        <taxon>Eukaryota</taxon>
        <taxon>Fungi</taxon>
        <taxon>Dikarya</taxon>
        <taxon>Ascomycota</taxon>
        <taxon>Pezizomycotina</taxon>
        <taxon>Dothideomycetes</taxon>
        <taxon>Dothideomycetidae</taxon>
        <taxon>Mycosphaerellales</taxon>
        <taxon>Mycosphaerellaceae</taxon>
        <taxon>Fulvia</taxon>
    </lineage>
</organism>
<name>A0A9Q8P9V7_PASFU</name>
<evidence type="ECO:0000313" key="2">
    <source>
        <dbReference type="Proteomes" id="UP000756132"/>
    </source>
</evidence>
<evidence type="ECO:0000313" key="1">
    <source>
        <dbReference type="EMBL" id="UJO18481.1"/>
    </source>
</evidence>
<reference evidence="1" key="2">
    <citation type="journal article" date="2022" name="Microb. Genom.">
        <title>A chromosome-scale genome assembly of the tomato pathogen Cladosporium fulvum reveals a compartmentalized genome architecture and the presence of a dispensable chromosome.</title>
        <authorList>
            <person name="Zaccaron A.Z."/>
            <person name="Chen L.H."/>
            <person name="Samaras A."/>
            <person name="Stergiopoulos I."/>
        </authorList>
    </citation>
    <scope>NUCLEOTIDE SEQUENCE</scope>
    <source>
        <strain evidence="1">Race5_Kim</strain>
    </source>
</reference>
<accession>A0A9Q8P9V7</accession>
<sequence>MSDNAAPDANALAAPVPSAGPGLSEELLETCLKTKRPVYRAIEDLLPDYLRWGHGEIQREWRQQYNEDCHPEIVYDILVRAVRAARRHARIAGPETVVTTIQSRSYVPFRMAWDNAAMAFAMGFGTCEKSDDEDEEEAEMDAVGGRMAFMARKYPEALAAMRR</sequence>
<reference evidence="1" key="1">
    <citation type="submission" date="2021-12" db="EMBL/GenBank/DDBJ databases">
        <authorList>
            <person name="Zaccaron A."/>
            <person name="Stergiopoulos I."/>
        </authorList>
    </citation>
    <scope>NUCLEOTIDE SEQUENCE</scope>
    <source>
        <strain evidence="1">Race5_Kim</strain>
    </source>
</reference>
<dbReference type="AlphaFoldDB" id="A0A9Q8P9V7"/>